<evidence type="ECO:0000313" key="1">
    <source>
        <dbReference type="EMBL" id="GLX79653.1"/>
    </source>
</evidence>
<proteinExistence type="predicted"/>
<gene>
    <name evidence="1" type="ORF">tinsulaeT_29930</name>
</gene>
<accession>A0ABQ6GUP2</accession>
<dbReference type="EMBL" id="BSST01000001">
    <property type="protein sequence ID" value="GLX79653.1"/>
    <property type="molecule type" value="Genomic_DNA"/>
</dbReference>
<sequence>MSLGTAQLAPLSILENWLEILISTYCQHPSKALAKVIDYYISRILAQDELSATPLLKCQYISMKKYWRWQSK</sequence>
<keyword evidence="2" id="KW-1185">Reference proteome</keyword>
<evidence type="ECO:0000313" key="2">
    <source>
        <dbReference type="Proteomes" id="UP001157186"/>
    </source>
</evidence>
<organism evidence="1 2">
    <name type="scientific">Thalassotalea insulae</name>
    <dbReference type="NCBI Taxonomy" id="2056778"/>
    <lineage>
        <taxon>Bacteria</taxon>
        <taxon>Pseudomonadati</taxon>
        <taxon>Pseudomonadota</taxon>
        <taxon>Gammaproteobacteria</taxon>
        <taxon>Alteromonadales</taxon>
        <taxon>Colwelliaceae</taxon>
        <taxon>Thalassotalea</taxon>
    </lineage>
</organism>
<comment type="caution">
    <text evidence="1">The sequence shown here is derived from an EMBL/GenBank/DDBJ whole genome shotgun (WGS) entry which is preliminary data.</text>
</comment>
<name>A0ABQ6GUP2_9GAMM</name>
<protein>
    <submittedName>
        <fullName evidence="1">Uncharacterized protein</fullName>
    </submittedName>
</protein>
<dbReference type="Proteomes" id="UP001157186">
    <property type="component" value="Unassembled WGS sequence"/>
</dbReference>
<reference evidence="1 2" key="1">
    <citation type="submission" date="2023-03" db="EMBL/GenBank/DDBJ databases">
        <title>Draft genome sequence of Thalassotalea insulae KCTC 62186T.</title>
        <authorList>
            <person name="Sawabe T."/>
        </authorList>
    </citation>
    <scope>NUCLEOTIDE SEQUENCE [LARGE SCALE GENOMIC DNA]</scope>
    <source>
        <strain evidence="1 2">KCTC 62186</strain>
    </source>
</reference>